<dbReference type="PROSITE" id="PS51272">
    <property type="entry name" value="SLH"/>
    <property type="match status" value="1"/>
</dbReference>
<dbReference type="EMBL" id="QYZD01000011">
    <property type="protein sequence ID" value="RJG23355.1"/>
    <property type="molecule type" value="Genomic_DNA"/>
</dbReference>
<evidence type="ECO:0000313" key="4">
    <source>
        <dbReference type="Proteomes" id="UP000266177"/>
    </source>
</evidence>
<accession>A0A3A3GIX1</accession>
<protein>
    <recommendedName>
        <fullName evidence="2">SLH domain-containing protein</fullName>
    </recommendedName>
</protein>
<dbReference type="SUPFAM" id="SSF55846">
    <property type="entry name" value="N-acetylmuramoyl-L-alanine amidase-like"/>
    <property type="match status" value="1"/>
</dbReference>
<evidence type="ECO:0000313" key="3">
    <source>
        <dbReference type="EMBL" id="RJG23355.1"/>
    </source>
</evidence>
<reference evidence="3 4" key="1">
    <citation type="submission" date="2018-09" db="EMBL/GenBank/DDBJ databases">
        <title>Paenibacillus SK2017-BO5.</title>
        <authorList>
            <person name="Piskunova J.V."/>
            <person name="Dubiley S.A."/>
            <person name="Severinov K.V."/>
        </authorList>
    </citation>
    <scope>NUCLEOTIDE SEQUENCE [LARGE SCALE GENOMIC DNA]</scope>
    <source>
        <strain evidence="3 4">BO5</strain>
    </source>
</reference>
<keyword evidence="1" id="KW-0812">Transmembrane</keyword>
<dbReference type="Pfam" id="PF00395">
    <property type="entry name" value="SLH"/>
    <property type="match status" value="1"/>
</dbReference>
<name>A0A3A3GIX1_PANTH</name>
<dbReference type="InterPro" id="IPR036505">
    <property type="entry name" value="Amidase/PGRP_sf"/>
</dbReference>
<keyword evidence="1" id="KW-1133">Transmembrane helix</keyword>
<dbReference type="OrthoDB" id="2480681at2"/>
<feature type="transmembrane region" description="Helical" evidence="1">
    <location>
        <begin position="34"/>
        <end position="56"/>
    </location>
</feature>
<dbReference type="InterPro" id="IPR001119">
    <property type="entry name" value="SLH_dom"/>
</dbReference>
<organism evidence="3 4">
    <name type="scientific">Paenibacillus thiaminolyticus</name>
    <name type="common">Bacillus thiaminolyticus</name>
    <dbReference type="NCBI Taxonomy" id="49283"/>
    <lineage>
        <taxon>Bacteria</taxon>
        <taxon>Bacillati</taxon>
        <taxon>Bacillota</taxon>
        <taxon>Bacilli</taxon>
        <taxon>Bacillales</taxon>
        <taxon>Paenibacillaceae</taxon>
        <taxon>Paenibacillus</taxon>
    </lineage>
</organism>
<dbReference type="Proteomes" id="UP000266177">
    <property type="component" value="Unassembled WGS sequence"/>
</dbReference>
<dbReference type="GO" id="GO:0009253">
    <property type="term" value="P:peptidoglycan catabolic process"/>
    <property type="evidence" value="ECO:0007669"/>
    <property type="project" value="InterPro"/>
</dbReference>
<evidence type="ECO:0000259" key="2">
    <source>
        <dbReference type="PROSITE" id="PS51272"/>
    </source>
</evidence>
<sequence>MVRQPFFESEFFKYDFSRGNVFSGIYLSSKDCPYFFGFGFILRFHGLPFPAAYAILIRREGCWCKRHGLSIDKVVPHKHWSGKACPSRILPRWSEFVKMIEKELGAMEKPKQQDYEGHWAEASIRRVMDAGIMNGRNTGFVPNESITRAEIAVIVDSMLKSSGK</sequence>
<comment type="caution">
    <text evidence="3">The sequence shown here is derived from an EMBL/GenBank/DDBJ whole genome shotgun (WGS) entry which is preliminary data.</text>
</comment>
<proteinExistence type="predicted"/>
<keyword evidence="1" id="KW-0472">Membrane</keyword>
<evidence type="ECO:0000256" key="1">
    <source>
        <dbReference type="SAM" id="Phobius"/>
    </source>
</evidence>
<dbReference type="AlphaFoldDB" id="A0A3A3GIX1"/>
<dbReference type="GO" id="GO:0008745">
    <property type="term" value="F:N-acetylmuramoyl-L-alanine amidase activity"/>
    <property type="evidence" value="ECO:0007669"/>
    <property type="project" value="InterPro"/>
</dbReference>
<dbReference type="Gene3D" id="3.40.80.10">
    <property type="entry name" value="Peptidoglycan recognition protein-like"/>
    <property type="match status" value="1"/>
</dbReference>
<gene>
    <name evidence="3" type="ORF">DQX05_14005</name>
</gene>
<feature type="domain" description="SLH" evidence="2">
    <location>
        <begin position="107"/>
        <end position="164"/>
    </location>
</feature>